<dbReference type="AlphaFoldDB" id="A0A8J6FC96"/>
<accession>A0A8J6FC96</accession>
<sequence>MHSAPNQCTVNIKKMQERNMTLQKKLINKGDLLLLILTLPALSVLVELFELSHMSNYRIQTSEKLNRNNRPTSYVQRESSCNPLSTCYICIVSVLIIQTCPFKGKLDYIHH</sequence>
<name>A0A8J6FC96_ELECQ</name>
<reference evidence="1" key="1">
    <citation type="thesis" date="2020" institute="ProQuest LLC" country="789 East Eisenhower Parkway, Ann Arbor, MI, USA">
        <title>Comparative Genomics and Chromosome Evolution.</title>
        <authorList>
            <person name="Mudd A.B."/>
        </authorList>
    </citation>
    <scope>NUCLEOTIDE SEQUENCE</scope>
    <source>
        <strain evidence="1">HN-11 Male</strain>
        <tissue evidence="1">Kidney and liver</tissue>
    </source>
</reference>
<dbReference type="Proteomes" id="UP000770717">
    <property type="component" value="Unassembled WGS sequence"/>
</dbReference>
<evidence type="ECO:0000313" key="1">
    <source>
        <dbReference type="EMBL" id="KAG9485648.1"/>
    </source>
</evidence>
<keyword evidence="2" id="KW-1185">Reference proteome</keyword>
<gene>
    <name evidence="1" type="ORF">GDO78_008635</name>
</gene>
<evidence type="ECO:0000313" key="2">
    <source>
        <dbReference type="Proteomes" id="UP000770717"/>
    </source>
</evidence>
<comment type="caution">
    <text evidence="1">The sequence shown here is derived from an EMBL/GenBank/DDBJ whole genome shotgun (WGS) entry which is preliminary data.</text>
</comment>
<organism evidence="1 2">
    <name type="scientific">Eleutherodactylus coqui</name>
    <name type="common">Puerto Rican coqui</name>
    <dbReference type="NCBI Taxonomy" id="57060"/>
    <lineage>
        <taxon>Eukaryota</taxon>
        <taxon>Metazoa</taxon>
        <taxon>Chordata</taxon>
        <taxon>Craniata</taxon>
        <taxon>Vertebrata</taxon>
        <taxon>Euteleostomi</taxon>
        <taxon>Amphibia</taxon>
        <taxon>Batrachia</taxon>
        <taxon>Anura</taxon>
        <taxon>Neobatrachia</taxon>
        <taxon>Hyloidea</taxon>
        <taxon>Eleutherodactylidae</taxon>
        <taxon>Eleutherodactylinae</taxon>
        <taxon>Eleutherodactylus</taxon>
        <taxon>Eleutherodactylus</taxon>
    </lineage>
</organism>
<dbReference type="EMBL" id="WNTK01000004">
    <property type="protein sequence ID" value="KAG9485648.1"/>
    <property type="molecule type" value="Genomic_DNA"/>
</dbReference>
<protein>
    <submittedName>
        <fullName evidence="1">Uncharacterized protein</fullName>
    </submittedName>
</protein>
<proteinExistence type="predicted"/>